<keyword evidence="1" id="KW-1185">Reference proteome</keyword>
<dbReference type="Proteomes" id="UP000036681">
    <property type="component" value="Unplaced"/>
</dbReference>
<protein>
    <submittedName>
        <fullName evidence="2">PBPe domain-containing protein</fullName>
    </submittedName>
</protein>
<dbReference type="AlphaFoldDB" id="A0A0M3I6I6"/>
<dbReference type="WBParaSite" id="ALUE_0001267301-mRNA-1">
    <property type="protein sequence ID" value="ALUE_0001267301-mRNA-1"/>
    <property type="gene ID" value="ALUE_0001267301"/>
</dbReference>
<sequence>MANLMSSRGESGQNRKREWVRCLGHQWRAIFALQVVFAALQCTAAYNPVVLTQIALSIERTTPLDAQLWVLDREVPLRTAMGILRNLSHIHSNARKQQEEYGSGYDDNASEEISMEIYKSVKAQYDLRNNAIGSETIANCLSGA</sequence>
<evidence type="ECO:0000313" key="1">
    <source>
        <dbReference type="Proteomes" id="UP000036681"/>
    </source>
</evidence>
<proteinExistence type="predicted"/>
<organism evidence="1 2">
    <name type="scientific">Ascaris lumbricoides</name>
    <name type="common">Giant roundworm</name>
    <dbReference type="NCBI Taxonomy" id="6252"/>
    <lineage>
        <taxon>Eukaryota</taxon>
        <taxon>Metazoa</taxon>
        <taxon>Ecdysozoa</taxon>
        <taxon>Nematoda</taxon>
        <taxon>Chromadorea</taxon>
        <taxon>Rhabditida</taxon>
        <taxon>Spirurina</taxon>
        <taxon>Ascaridomorpha</taxon>
        <taxon>Ascaridoidea</taxon>
        <taxon>Ascarididae</taxon>
        <taxon>Ascaris</taxon>
    </lineage>
</organism>
<name>A0A0M3I6I6_ASCLU</name>
<accession>A0A0M3I6I6</accession>
<reference evidence="2" key="1">
    <citation type="submission" date="2017-02" db="UniProtKB">
        <authorList>
            <consortium name="WormBaseParasite"/>
        </authorList>
    </citation>
    <scope>IDENTIFICATION</scope>
</reference>
<evidence type="ECO:0000313" key="2">
    <source>
        <dbReference type="WBParaSite" id="ALUE_0001267301-mRNA-1"/>
    </source>
</evidence>